<dbReference type="SUPFAM" id="SSF55781">
    <property type="entry name" value="GAF domain-like"/>
    <property type="match status" value="1"/>
</dbReference>
<dbReference type="InterPro" id="IPR011006">
    <property type="entry name" value="CheY-like_superfamily"/>
</dbReference>
<sequence length="1252" mass="137587">MLAGSSQHRDLHRDAARQDKMGELSFNSSSQGSTRSSSPAQSSDRTSVINAADNLLRPPLEAREWDKWLANYQTGNWQRLQLSRYEELPAGDASVQGKWNGPWQSMTDEPGDIIHSLQVHNRHCYLPSPDISKMNKKKRVAALRRHGFTKPHHRPLLSRYTKHAQAVFRAPYAALFVASTNDHDMLVFSQEGDVDSVKTVPRFMTICAHDMLLKDEVLVVPDTREDCRFESLPSTLGVGFKCAEGGAPFYFYASAPLKLSTPSMDPRVSEEHVLVGRLCILDHQPRQFGEADRALLSNIASMTSEALENEFRGRQAAKTKRIQQTISFLASSIEDPDVLEECKGSEQDRHPPQANSCTDDNEDVSSQTPICRMRTHLVCDSLRQTLGASAGIAIDVAPLKAHKSSRCRRSNQHQKSVYPQMPWLAEGSPSQSCPATPPPMTASGGRVFGMSPDLGTSGISTSPESSAPRHTLQHTRSSSSGAWLPHRSDEDPIQPTIDPDQFPRLRAFAGPSSARVDVENGIAARELRDFLVNLQSMLTNEWTSAQFYSTCTEETLHEQEGEDCSEASQSETSTTLAESNPLASILPKDTAMYATVPIFTAHGSQPLVLLVVTFKELVALDTTDLLFLNAAGSILHASIMRQQAGATEKAQLRFIQAVQHELRTPLHGILGITEFLRHSVGNKALSAEAEKAGLSEDRFLTCCLDMIKRAGSGLSSLLDDVLDFGQVSGVHRSDSANNQDPAQVINLGWLVEEVATAELENARMVKQHQGAFRIDTEVNVTMPEMIIGIQDDIRQWSWAVQVNSFTKILQKIISNALRFTMEGSVEIVVGLSQGQRNGQKEAGEEEISLIIQDTGAGMTQAFVDDGLLNPFVKSNSFMPGAGLGMTLAASHINALRGTLHVSSHLHKGTRISVILLARRMQKIDVQPLCFRVQNAGGAGKAQVNSVYFVGVDDTHVLRKMLQRFLLSRDILEVSDVKDADLVVIEGSHDTKDRPLELQHSARLVLLQNSAFLAQQDLSRFDGHAMHAMKSPFGPGELLRLDSFLHDATPMILKQPIPPIPPKAPSANGAPAKHPSSTLQVPDSPSRAAESVPHISNVIRAGAEPGSEKEFRVLAVEDNPINMRLLTSTLKKLGYMYEEAKDGVEAVVKYISFRPSVVLLDISLPRQDGFEACMQMRRHSLEHTPRIVAITALSSPQDQQRGIDICGMDEWRTKPVSPRTLFADLQHWHAAWLDAHLSSLTSAAQPASIAPQV</sequence>
<dbReference type="Pfam" id="PF00512">
    <property type="entry name" value="HisKA"/>
    <property type="match status" value="1"/>
</dbReference>
<dbReference type="Gene3D" id="3.30.450.40">
    <property type="match status" value="1"/>
</dbReference>
<dbReference type="EC" id="2.7.13.3" evidence="2"/>
<keyword evidence="10" id="KW-1185">Reference proteome</keyword>
<dbReference type="GeneID" id="25265484"/>
<feature type="compositionally biased region" description="Low complexity" evidence="6">
    <location>
        <begin position="25"/>
        <end position="47"/>
    </location>
</feature>
<dbReference type="InterPro" id="IPR005467">
    <property type="entry name" value="His_kinase_dom"/>
</dbReference>
<evidence type="ECO:0000256" key="2">
    <source>
        <dbReference type="ARBA" id="ARBA00012438"/>
    </source>
</evidence>
<evidence type="ECO:0000313" key="9">
    <source>
        <dbReference type="EMBL" id="KDN36201.1"/>
    </source>
</evidence>
<keyword evidence="5" id="KW-0597">Phosphoprotein</keyword>
<feature type="region of interest" description="Disordered" evidence="6">
    <location>
        <begin position="425"/>
        <end position="501"/>
    </location>
</feature>
<dbReference type="Pfam" id="PF02518">
    <property type="entry name" value="HATPase_c"/>
    <property type="match status" value="1"/>
</dbReference>
<dbReference type="HOGENOM" id="CLU_263230_0_0_1"/>
<protein>
    <recommendedName>
        <fullName evidence="2">histidine kinase</fullName>
        <ecNumber evidence="2">2.7.13.3</ecNumber>
    </recommendedName>
</protein>
<dbReference type="PANTHER" id="PTHR43047">
    <property type="entry name" value="TWO-COMPONENT HISTIDINE PROTEIN KINASE"/>
    <property type="match status" value="1"/>
</dbReference>
<dbReference type="PROSITE" id="PS50109">
    <property type="entry name" value="HIS_KIN"/>
    <property type="match status" value="1"/>
</dbReference>
<evidence type="ECO:0000256" key="5">
    <source>
        <dbReference type="PROSITE-ProRule" id="PRU00169"/>
    </source>
</evidence>
<feature type="domain" description="Histidine kinase" evidence="7">
    <location>
        <begin position="657"/>
        <end position="919"/>
    </location>
</feature>
<keyword evidence="3" id="KW-0808">Transferase</keyword>
<dbReference type="OMA" id="CEYASFM"/>
<dbReference type="SMART" id="SM00448">
    <property type="entry name" value="REC"/>
    <property type="match status" value="1"/>
</dbReference>
<dbReference type="STRING" id="1037660.A0A066V417"/>
<accession>A0A066V417</accession>
<evidence type="ECO:0000259" key="7">
    <source>
        <dbReference type="PROSITE" id="PS50109"/>
    </source>
</evidence>
<feature type="compositionally biased region" description="Basic and acidic residues" evidence="6">
    <location>
        <begin position="7"/>
        <end position="22"/>
    </location>
</feature>
<dbReference type="AlphaFoldDB" id="A0A066V417"/>
<dbReference type="OrthoDB" id="3366029at2759"/>
<dbReference type="SUPFAM" id="SSF55874">
    <property type="entry name" value="ATPase domain of HSP90 chaperone/DNA topoisomerase II/histidine kinase"/>
    <property type="match status" value="1"/>
</dbReference>
<proteinExistence type="predicted"/>
<gene>
    <name evidence="9" type="ORF">K437DRAFT_260201</name>
</gene>
<dbReference type="SUPFAM" id="SSF47384">
    <property type="entry name" value="Homodimeric domain of signal transducing histidine kinase"/>
    <property type="match status" value="1"/>
</dbReference>
<evidence type="ECO:0000256" key="6">
    <source>
        <dbReference type="SAM" id="MobiDB-lite"/>
    </source>
</evidence>
<dbReference type="PANTHER" id="PTHR43047:SF72">
    <property type="entry name" value="OSMOSENSING HISTIDINE PROTEIN KINASE SLN1"/>
    <property type="match status" value="1"/>
</dbReference>
<dbReference type="InParanoid" id="A0A066V417"/>
<dbReference type="GO" id="GO:0009927">
    <property type="term" value="F:histidine phosphotransfer kinase activity"/>
    <property type="evidence" value="ECO:0007669"/>
    <property type="project" value="TreeGrafter"/>
</dbReference>
<dbReference type="InterPro" id="IPR001789">
    <property type="entry name" value="Sig_transdc_resp-reg_receiver"/>
</dbReference>
<dbReference type="InterPro" id="IPR036890">
    <property type="entry name" value="HATPase_C_sf"/>
</dbReference>
<dbReference type="CDD" id="cd17546">
    <property type="entry name" value="REC_hyHK_CKI1_RcsC-like"/>
    <property type="match status" value="1"/>
</dbReference>
<feature type="region of interest" description="Disordered" evidence="6">
    <location>
        <begin position="343"/>
        <end position="363"/>
    </location>
</feature>
<dbReference type="RefSeq" id="XP_013239980.1">
    <property type="nucleotide sequence ID" value="XM_013384526.1"/>
</dbReference>
<dbReference type="EMBL" id="JMSN01000178">
    <property type="protein sequence ID" value="KDN36201.1"/>
    <property type="molecule type" value="Genomic_DNA"/>
</dbReference>
<feature type="modified residue" description="4-aspartylphosphate" evidence="5">
    <location>
        <position position="1160"/>
    </location>
</feature>
<dbReference type="CDD" id="cd00082">
    <property type="entry name" value="HisKA"/>
    <property type="match status" value="1"/>
</dbReference>
<evidence type="ECO:0000256" key="1">
    <source>
        <dbReference type="ARBA" id="ARBA00000085"/>
    </source>
</evidence>
<dbReference type="InterPro" id="IPR036097">
    <property type="entry name" value="HisK_dim/P_sf"/>
</dbReference>
<comment type="catalytic activity">
    <reaction evidence="1">
        <text>ATP + protein L-histidine = ADP + protein N-phospho-L-histidine.</text>
        <dbReference type="EC" id="2.7.13.3"/>
    </reaction>
</comment>
<dbReference type="GO" id="GO:0000155">
    <property type="term" value="F:phosphorelay sensor kinase activity"/>
    <property type="evidence" value="ECO:0007669"/>
    <property type="project" value="InterPro"/>
</dbReference>
<dbReference type="Proteomes" id="UP000027361">
    <property type="component" value="Unassembled WGS sequence"/>
</dbReference>
<dbReference type="InterPro" id="IPR003661">
    <property type="entry name" value="HisK_dim/P_dom"/>
</dbReference>
<evidence type="ECO:0000256" key="3">
    <source>
        <dbReference type="ARBA" id="ARBA00022679"/>
    </source>
</evidence>
<dbReference type="GO" id="GO:0005886">
    <property type="term" value="C:plasma membrane"/>
    <property type="evidence" value="ECO:0007669"/>
    <property type="project" value="TreeGrafter"/>
</dbReference>
<dbReference type="SMART" id="SM00387">
    <property type="entry name" value="HATPase_c"/>
    <property type="match status" value="1"/>
</dbReference>
<reference evidence="9 10" key="1">
    <citation type="submission" date="2014-05" db="EMBL/GenBank/DDBJ databases">
        <title>Draft genome sequence of a rare smut relative, Tilletiaria anomala UBC 951.</title>
        <authorList>
            <consortium name="DOE Joint Genome Institute"/>
            <person name="Toome M."/>
            <person name="Kuo A."/>
            <person name="Henrissat B."/>
            <person name="Lipzen A."/>
            <person name="Tritt A."/>
            <person name="Yoshinaga Y."/>
            <person name="Zane M."/>
            <person name="Barry K."/>
            <person name="Grigoriev I.V."/>
            <person name="Spatafora J.W."/>
            <person name="Aimea M.C."/>
        </authorList>
    </citation>
    <scope>NUCLEOTIDE SEQUENCE [LARGE SCALE GENOMIC DNA]</scope>
    <source>
        <strain evidence="9 10">UBC 951</strain>
    </source>
</reference>
<dbReference type="Gene3D" id="3.30.565.10">
    <property type="entry name" value="Histidine kinase-like ATPase, C-terminal domain"/>
    <property type="match status" value="1"/>
</dbReference>
<dbReference type="Gene3D" id="1.10.287.130">
    <property type="match status" value="1"/>
</dbReference>
<organism evidence="9 10">
    <name type="scientific">Tilletiaria anomala (strain ATCC 24038 / CBS 436.72 / UBC 951)</name>
    <dbReference type="NCBI Taxonomy" id="1037660"/>
    <lineage>
        <taxon>Eukaryota</taxon>
        <taxon>Fungi</taxon>
        <taxon>Dikarya</taxon>
        <taxon>Basidiomycota</taxon>
        <taxon>Ustilaginomycotina</taxon>
        <taxon>Exobasidiomycetes</taxon>
        <taxon>Georgefischeriales</taxon>
        <taxon>Tilletiariaceae</taxon>
        <taxon>Tilletiaria</taxon>
    </lineage>
</organism>
<feature type="compositionally biased region" description="Polar residues" evidence="6">
    <location>
        <begin position="566"/>
        <end position="579"/>
    </location>
</feature>
<keyword evidence="4" id="KW-0418">Kinase</keyword>
<dbReference type="SUPFAM" id="SSF52172">
    <property type="entry name" value="CheY-like"/>
    <property type="match status" value="1"/>
</dbReference>
<evidence type="ECO:0000256" key="4">
    <source>
        <dbReference type="ARBA" id="ARBA00022777"/>
    </source>
</evidence>
<dbReference type="Pfam" id="PF00072">
    <property type="entry name" value="Response_reg"/>
    <property type="match status" value="1"/>
</dbReference>
<feature type="compositionally biased region" description="Polar residues" evidence="6">
    <location>
        <begin position="353"/>
        <end position="363"/>
    </location>
</feature>
<dbReference type="InterPro" id="IPR029016">
    <property type="entry name" value="GAF-like_dom_sf"/>
</dbReference>
<dbReference type="SMART" id="SM00388">
    <property type="entry name" value="HisKA"/>
    <property type="match status" value="1"/>
</dbReference>
<feature type="region of interest" description="Disordered" evidence="6">
    <location>
        <begin position="558"/>
        <end position="579"/>
    </location>
</feature>
<evidence type="ECO:0000259" key="8">
    <source>
        <dbReference type="PROSITE" id="PS50110"/>
    </source>
</evidence>
<dbReference type="Gene3D" id="3.40.50.2300">
    <property type="match status" value="1"/>
</dbReference>
<dbReference type="PROSITE" id="PS50110">
    <property type="entry name" value="RESPONSE_REGULATORY"/>
    <property type="match status" value="1"/>
</dbReference>
<dbReference type="InterPro" id="IPR003594">
    <property type="entry name" value="HATPase_dom"/>
</dbReference>
<feature type="domain" description="Response regulatory" evidence="8">
    <location>
        <begin position="1111"/>
        <end position="1228"/>
    </location>
</feature>
<feature type="region of interest" description="Disordered" evidence="6">
    <location>
        <begin position="1"/>
        <end position="49"/>
    </location>
</feature>
<feature type="region of interest" description="Disordered" evidence="6">
    <location>
        <begin position="1058"/>
        <end position="1090"/>
    </location>
</feature>
<name>A0A066V417_TILAU</name>
<comment type="caution">
    <text evidence="9">The sequence shown here is derived from an EMBL/GenBank/DDBJ whole genome shotgun (WGS) entry which is preliminary data.</text>
</comment>
<evidence type="ECO:0000313" key="10">
    <source>
        <dbReference type="Proteomes" id="UP000027361"/>
    </source>
</evidence>